<proteinExistence type="predicted"/>
<dbReference type="HOGENOM" id="CLU_3237493_0_0_10"/>
<organism evidence="1 2">
    <name type="scientific">Porphyromonas catoniae F0037</name>
    <dbReference type="NCBI Taxonomy" id="1127696"/>
    <lineage>
        <taxon>Bacteria</taxon>
        <taxon>Pseudomonadati</taxon>
        <taxon>Bacteroidota</taxon>
        <taxon>Bacteroidia</taxon>
        <taxon>Bacteroidales</taxon>
        <taxon>Porphyromonadaceae</taxon>
        <taxon>Porphyromonas</taxon>
    </lineage>
</organism>
<dbReference type="AlphaFoldDB" id="L1NAV4"/>
<protein>
    <submittedName>
        <fullName evidence="1">Uncharacterized protein</fullName>
    </submittedName>
</protein>
<dbReference type="STRING" id="1127696.HMPREF9134_01391"/>
<name>L1NAV4_9PORP</name>
<evidence type="ECO:0000313" key="1">
    <source>
        <dbReference type="EMBL" id="EKY00654.1"/>
    </source>
</evidence>
<dbReference type="Proteomes" id="UP000010408">
    <property type="component" value="Unassembled WGS sequence"/>
</dbReference>
<evidence type="ECO:0000313" key="2">
    <source>
        <dbReference type="Proteomes" id="UP000010408"/>
    </source>
</evidence>
<accession>L1NAV4</accession>
<dbReference type="EMBL" id="AMEQ01000037">
    <property type="protein sequence ID" value="EKY00654.1"/>
    <property type="molecule type" value="Genomic_DNA"/>
</dbReference>
<sequence>MCCIGNYIPSFPSSELCEGKYPRIYRLNMSLGLGWNMKPRGLV</sequence>
<comment type="caution">
    <text evidence="1">The sequence shown here is derived from an EMBL/GenBank/DDBJ whole genome shotgun (WGS) entry which is preliminary data.</text>
</comment>
<reference evidence="1 2" key="1">
    <citation type="submission" date="2012-05" db="EMBL/GenBank/DDBJ databases">
        <authorList>
            <person name="Weinstock G."/>
            <person name="Sodergren E."/>
            <person name="Lobos E.A."/>
            <person name="Fulton L."/>
            <person name="Fulton R."/>
            <person name="Courtney L."/>
            <person name="Fronick C."/>
            <person name="O'Laughlin M."/>
            <person name="Godfrey J."/>
            <person name="Wilson R.M."/>
            <person name="Miner T."/>
            <person name="Farmer C."/>
            <person name="Delehaunty K."/>
            <person name="Cordes M."/>
            <person name="Minx P."/>
            <person name="Tomlinson C."/>
            <person name="Chen J."/>
            <person name="Wollam A."/>
            <person name="Pepin K.H."/>
            <person name="Bhonagiri V."/>
            <person name="Zhang X."/>
            <person name="Suruliraj S."/>
            <person name="Warren W."/>
            <person name="Mitreva M."/>
            <person name="Mardis E.R."/>
            <person name="Wilson R.K."/>
        </authorList>
    </citation>
    <scope>NUCLEOTIDE SEQUENCE [LARGE SCALE GENOMIC DNA]</scope>
    <source>
        <strain evidence="1 2">F0037</strain>
    </source>
</reference>
<gene>
    <name evidence="1" type="ORF">HMPREF9134_01391</name>
</gene>